<evidence type="ECO:0000313" key="3">
    <source>
        <dbReference type="Proteomes" id="UP001494902"/>
    </source>
</evidence>
<keyword evidence="1" id="KW-1133">Transmembrane helix</keyword>
<name>A0ABV1KKM6_9PSEU</name>
<sequence>MSDTPELARVAAARRALSEHAGFPTSYWVVTGAALVLMAGIPIWASFLPGGLPGVQWALLGVAAAAAAWAVLRRRRSGVALPRSVRAYPGARRVRPLVFLVTLAGLASIHLLVGNGQRVVALVVLVPVAVLIVLGNMWVRARMRDDIAAGRVTP</sequence>
<reference evidence="2 3" key="1">
    <citation type="submission" date="2024-03" db="EMBL/GenBank/DDBJ databases">
        <title>Draft genome sequence of Pseudonocardia nematodicida JCM 31783.</title>
        <authorList>
            <person name="Butdee W."/>
            <person name="Duangmal K."/>
        </authorList>
    </citation>
    <scope>NUCLEOTIDE SEQUENCE [LARGE SCALE GENOMIC DNA]</scope>
    <source>
        <strain evidence="2 3">JCM 31783</strain>
    </source>
</reference>
<organism evidence="2 3">
    <name type="scientific">Pseudonocardia nematodicida</name>
    <dbReference type="NCBI Taxonomy" id="1206997"/>
    <lineage>
        <taxon>Bacteria</taxon>
        <taxon>Bacillati</taxon>
        <taxon>Actinomycetota</taxon>
        <taxon>Actinomycetes</taxon>
        <taxon>Pseudonocardiales</taxon>
        <taxon>Pseudonocardiaceae</taxon>
        <taxon>Pseudonocardia</taxon>
    </lineage>
</organism>
<accession>A0ABV1KKM6</accession>
<evidence type="ECO:0000313" key="2">
    <source>
        <dbReference type="EMBL" id="MEQ3554152.1"/>
    </source>
</evidence>
<comment type="caution">
    <text evidence="2">The sequence shown here is derived from an EMBL/GenBank/DDBJ whole genome shotgun (WGS) entry which is preliminary data.</text>
</comment>
<gene>
    <name evidence="2" type="ORF">WIS52_27105</name>
</gene>
<dbReference type="EMBL" id="JBEDNQ010000013">
    <property type="protein sequence ID" value="MEQ3554152.1"/>
    <property type="molecule type" value="Genomic_DNA"/>
</dbReference>
<feature type="transmembrane region" description="Helical" evidence="1">
    <location>
        <begin position="93"/>
        <end position="113"/>
    </location>
</feature>
<keyword evidence="1" id="KW-0812">Transmembrane</keyword>
<feature type="transmembrane region" description="Helical" evidence="1">
    <location>
        <begin position="119"/>
        <end position="139"/>
    </location>
</feature>
<dbReference type="RefSeq" id="WP_349301223.1">
    <property type="nucleotide sequence ID" value="NZ_JBEDNQ010000013.1"/>
</dbReference>
<keyword evidence="3" id="KW-1185">Reference proteome</keyword>
<dbReference type="Proteomes" id="UP001494902">
    <property type="component" value="Unassembled WGS sequence"/>
</dbReference>
<keyword evidence="1" id="KW-0472">Membrane</keyword>
<evidence type="ECO:0000256" key="1">
    <source>
        <dbReference type="SAM" id="Phobius"/>
    </source>
</evidence>
<feature type="transmembrane region" description="Helical" evidence="1">
    <location>
        <begin position="54"/>
        <end position="72"/>
    </location>
</feature>
<feature type="transmembrane region" description="Helical" evidence="1">
    <location>
        <begin position="27"/>
        <end position="48"/>
    </location>
</feature>
<protein>
    <recommendedName>
        <fullName evidence="4">Transmembrane protein</fullName>
    </recommendedName>
</protein>
<evidence type="ECO:0008006" key="4">
    <source>
        <dbReference type="Google" id="ProtNLM"/>
    </source>
</evidence>
<proteinExistence type="predicted"/>